<evidence type="ECO:0000313" key="3">
    <source>
        <dbReference type="EMBL" id="KAF2765753.1"/>
    </source>
</evidence>
<keyword evidence="4" id="KW-1185">Reference proteome</keyword>
<reference evidence="3" key="1">
    <citation type="journal article" date="2020" name="Stud. Mycol.">
        <title>101 Dothideomycetes genomes: a test case for predicting lifestyles and emergence of pathogens.</title>
        <authorList>
            <person name="Haridas S."/>
            <person name="Albert R."/>
            <person name="Binder M."/>
            <person name="Bloem J."/>
            <person name="Labutti K."/>
            <person name="Salamov A."/>
            <person name="Andreopoulos B."/>
            <person name="Baker S."/>
            <person name="Barry K."/>
            <person name="Bills G."/>
            <person name="Bluhm B."/>
            <person name="Cannon C."/>
            <person name="Castanera R."/>
            <person name="Culley D."/>
            <person name="Daum C."/>
            <person name="Ezra D."/>
            <person name="Gonzalez J."/>
            <person name="Henrissat B."/>
            <person name="Kuo A."/>
            <person name="Liang C."/>
            <person name="Lipzen A."/>
            <person name="Lutzoni F."/>
            <person name="Magnuson J."/>
            <person name="Mondo S."/>
            <person name="Nolan M."/>
            <person name="Ohm R."/>
            <person name="Pangilinan J."/>
            <person name="Park H.-J."/>
            <person name="Ramirez L."/>
            <person name="Alfaro M."/>
            <person name="Sun H."/>
            <person name="Tritt A."/>
            <person name="Yoshinaga Y."/>
            <person name="Zwiers L.-H."/>
            <person name="Turgeon B."/>
            <person name="Goodwin S."/>
            <person name="Spatafora J."/>
            <person name="Crous P."/>
            <person name="Grigoriev I."/>
        </authorList>
    </citation>
    <scope>NUCLEOTIDE SEQUENCE</scope>
    <source>
        <strain evidence="3">CBS 116005</strain>
    </source>
</reference>
<feature type="chain" id="PRO_5026014796" evidence="2">
    <location>
        <begin position="18"/>
        <end position="173"/>
    </location>
</feature>
<sequence>MHLLLLPLLLPAADARATETSASAGKRDGDSCSVKEQSRAARSTAPAATASAPRMFAPVMGGGCDGGVAWDRACERCGHALAWTQVAVSCLLGRWLVARLGSPEGSDGFAPSDLISSVLVIGWMDGSSRVKRVTVSRCRIENEGLEKSTAPEPVLPRRGSSSILWSHALPKRR</sequence>
<feature type="signal peptide" evidence="2">
    <location>
        <begin position="1"/>
        <end position="17"/>
    </location>
</feature>
<evidence type="ECO:0000313" key="4">
    <source>
        <dbReference type="Proteomes" id="UP000799436"/>
    </source>
</evidence>
<organism evidence="3 4">
    <name type="scientific">Teratosphaeria nubilosa</name>
    <dbReference type="NCBI Taxonomy" id="161662"/>
    <lineage>
        <taxon>Eukaryota</taxon>
        <taxon>Fungi</taxon>
        <taxon>Dikarya</taxon>
        <taxon>Ascomycota</taxon>
        <taxon>Pezizomycotina</taxon>
        <taxon>Dothideomycetes</taxon>
        <taxon>Dothideomycetidae</taxon>
        <taxon>Mycosphaerellales</taxon>
        <taxon>Teratosphaeriaceae</taxon>
        <taxon>Teratosphaeria</taxon>
    </lineage>
</organism>
<keyword evidence="2" id="KW-0732">Signal</keyword>
<gene>
    <name evidence="3" type="ORF">EJ03DRAFT_197078</name>
</gene>
<feature type="region of interest" description="Disordered" evidence="1">
    <location>
        <begin position="20"/>
        <end position="47"/>
    </location>
</feature>
<accession>A0A6G1KYK6</accession>
<dbReference type="Proteomes" id="UP000799436">
    <property type="component" value="Unassembled WGS sequence"/>
</dbReference>
<proteinExistence type="predicted"/>
<dbReference type="EMBL" id="ML995884">
    <property type="protein sequence ID" value="KAF2765753.1"/>
    <property type="molecule type" value="Genomic_DNA"/>
</dbReference>
<protein>
    <submittedName>
        <fullName evidence="3">Uncharacterized protein</fullName>
    </submittedName>
</protein>
<evidence type="ECO:0000256" key="2">
    <source>
        <dbReference type="SAM" id="SignalP"/>
    </source>
</evidence>
<name>A0A6G1KYK6_9PEZI</name>
<dbReference type="AlphaFoldDB" id="A0A6G1KYK6"/>
<evidence type="ECO:0000256" key="1">
    <source>
        <dbReference type="SAM" id="MobiDB-lite"/>
    </source>
</evidence>